<feature type="compositionally biased region" description="Basic and acidic residues" evidence="3">
    <location>
        <begin position="511"/>
        <end position="522"/>
    </location>
</feature>
<feature type="region of interest" description="Disordered" evidence="3">
    <location>
        <begin position="1145"/>
        <end position="1179"/>
    </location>
</feature>
<evidence type="ECO:0000313" key="4">
    <source>
        <dbReference type="EMBL" id="CEM41485.1"/>
    </source>
</evidence>
<feature type="compositionally biased region" description="Acidic residues" evidence="3">
    <location>
        <begin position="909"/>
        <end position="931"/>
    </location>
</feature>
<organism evidence="4">
    <name type="scientific">Chromera velia CCMP2878</name>
    <dbReference type="NCBI Taxonomy" id="1169474"/>
    <lineage>
        <taxon>Eukaryota</taxon>
        <taxon>Sar</taxon>
        <taxon>Alveolata</taxon>
        <taxon>Colpodellida</taxon>
        <taxon>Chromeraceae</taxon>
        <taxon>Chromera</taxon>
    </lineage>
</organism>
<protein>
    <submittedName>
        <fullName evidence="4">Uncharacterized protein</fullName>
    </submittedName>
</protein>
<keyword evidence="2" id="KW-0539">Nucleus</keyword>
<dbReference type="VEuPathDB" id="CryptoDB:Cvel_26056"/>
<dbReference type="EMBL" id="CDMZ01002244">
    <property type="protein sequence ID" value="CEM41485.1"/>
    <property type="molecule type" value="Genomic_DNA"/>
</dbReference>
<dbReference type="GO" id="GO:0006355">
    <property type="term" value="P:regulation of DNA-templated transcription"/>
    <property type="evidence" value="ECO:0007669"/>
    <property type="project" value="InterPro"/>
</dbReference>
<feature type="region of interest" description="Disordered" evidence="3">
    <location>
        <begin position="1060"/>
        <end position="1132"/>
    </location>
</feature>
<evidence type="ECO:0000256" key="2">
    <source>
        <dbReference type="ARBA" id="ARBA00023242"/>
    </source>
</evidence>
<proteinExistence type="predicted"/>
<reference evidence="4" key="1">
    <citation type="submission" date="2014-11" db="EMBL/GenBank/DDBJ databases">
        <authorList>
            <person name="Otto D Thomas"/>
            <person name="Naeem Raeece"/>
        </authorList>
    </citation>
    <scope>NUCLEOTIDE SEQUENCE</scope>
</reference>
<feature type="region of interest" description="Disordered" evidence="3">
    <location>
        <begin position="232"/>
        <end position="289"/>
    </location>
</feature>
<feature type="compositionally biased region" description="Basic and acidic residues" evidence="3">
    <location>
        <begin position="1682"/>
        <end position="1701"/>
    </location>
</feature>
<dbReference type="PANTHER" id="PTHR13213:SF2">
    <property type="entry name" value="MYB-BINDING PROTEIN 1A"/>
    <property type="match status" value="1"/>
</dbReference>
<accession>A0A0G4HCD6</accession>
<feature type="region of interest" description="Disordered" evidence="3">
    <location>
        <begin position="497"/>
        <end position="522"/>
    </location>
</feature>
<dbReference type="InterPro" id="IPR007015">
    <property type="entry name" value="DNA_pol_V/MYBBP1A"/>
</dbReference>
<sequence>MDHFWSLTIADESVRVNSALCILRAIDKEGVGEGGGEEGQTFLEDEGGEKSKKDTKNAGGKQVALKLKLPADTGSTLSYAVHRFVKGLVSSRESARQGFALGLSLLMKTRSSKELPRTAILEGIVSVTQISSHISDAETKDRLLARLFGIGALREVGFFRTAACQPQLGTVLELLWAVYDKREYLQEAAGALIGDILVDVLSFDKNAQCLSLVKDRVSAVFDKSFMQNFVLQEQEGGGANPATEGGAGDKDEEDEGESPKGGRKKMKHKENSKHKDSSKKAAGASSVQRRPLPAALASLFLRLRHQMESRALAGRVTADTHDISSLLQGMPSAWSMLARVDPLKQPFWDRLLSYLVSTRVSHPQLHSLWDSTLDFVLSAKGANRSVPSLLTSLWGAVESRLCTSEHPVALFLAMRLGVHMAVRLKAVVMGPGMASEESPLDSETARGLLLNLLIGSPGTPAVFLSLLMGRMCSDRGSALTPAAQHFFSRLMEAMGGRRKIEEGEEEEEGEEGKGGDSVLDLRPDSTPERMYRHVSAGTEGSFEIPRHVVEERVPLEVDEALRAYWTMAEAAEFKHKDKKAIHLLYKVFVGPLAREGKEKFSASCQERLKKNEGNALEFRWCLDRLIDLAQHDQGAASTVSSALATSIDPSAAGTIKLLFDSVLLRADPVDTPMLDEGTSATPSGSSSLFTLSVPVSPDPSAVSLPIFRLGSLPAGAAKEILFRATNRLVPLLSSRVQAVSVTMNKDLEAGCNQAARLADVALDSLRAFKEVMNAPDMRLSASVTADEGRGAGAKKKKKRRDAQANADASSPFGDPSSAPPARYELSVRDGLSIDPETVQTATETLDAARRVLLMLQPDSGGVKVEEDMEDVPRGGALLGWDQVTVRRWAMIALGSLGLSLYPFFLEVPQTDEGERDEEDEDEDGSEEEEEEGGKKKADTGRTKESLAEIADARREVLEWLSELQGILMNVLYLHDSAKEGKPEKNAERDLKLKEHLKAVAELSPEIALLADDLPDPEMAASGAVSALVGLGRTMGNLMWNSTCMFANAQTPLKLASLVGGAEEDGDEAEGGDEEEEEEEDEGGEEEEEEEEDEDDEEEEEEEKVETKEEKEKASGKRKQRDDEEEEEEELEELDADTAFLALADLTQLPGVPDMPDELKKGKRRERERELKKMQETVSQASQRARALDLLLRLFFPSARDSQKDSHGHGIARREKERGDEREAEKGPGLFVLSLPTVLSQIFSALVQCSTTIATVAKQGGKNEGLQRQYLDSHAALMKRIIHMVTRCENEFSKRCSTTSLAPLLAAFPSVASLLSHEKKRLVESLAEEAEAVSTLFISVRLPQQEASKISDVAASLLGFFLRLGASIEMSLASEDAHQTAASPLKVIRRLSEKSLVPILSEWISNRKTRVPPTFFRYLQKKFPEVCLALDFSEAFDYSPENLEGDEAGNKKKEKADEEEEEEGEKKDAQPPLIFVRREALSVFSELVKTRQYLYAAGRSSWETDADTFPPESLSSVAARFASSQVSSLVDGAVRCLEETVEGAKSTEFKKKDQKANYRATAVTALSRATTAAVELLPRIPPKYEATVKAAILRLRKELTEWKGKKGIKPAERCTIASALQLLSRSEVKKEEVKVKLEEGGREVEDEEGRDVADRDQDGPPSRRSPRNNSASASSSAPPSQAPKEKEKGKKKDAQGGKEGGKSQKGSKGKARAEAAVSPSTASGSLLAVHTELDSDSGEASPTGLPRPSPRGRDVH</sequence>
<feature type="compositionally biased region" description="Basic residues" evidence="3">
    <location>
        <begin position="261"/>
        <end position="272"/>
    </location>
</feature>
<feature type="region of interest" description="Disordered" evidence="3">
    <location>
        <begin position="909"/>
        <end position="943"/>
    </location>
</feature>
<feature type="compositionally biased region" description="Basic and acidic residues" evidence="3">
    <location>
        <begin position="1156"/>
        <end position="1174"/>
    </location>
</feature>
<feature type="region of interest" description="Disordered" evidence="3">
    <location>
        <begin position="1199"/>
        <end position="1224"/>
    </location>
</feature>
<comment type="subcellular location">
    <subcellularLocation>
        <location evidence="1">Nucleus</location>
    </subcellularLocation>
</comment>
<feature type="compositionally biased region" description="Basic and acidic residues" evidence="3">
    <location>
        <begin position="1200"/>
        <end position="1224"/>
    </location>
</feature>
<feature type="compositionally biased region" description="Basic and acidic residues" evidence="3">
    <location>
        <begin position="1629"/>
        <end position="1642"/>
    </location>
</feature>
<feature type="compositionally biased region" description="Basic and acidic residues" evidence="3">
    <location>
        <begin position="932"/>
        <end position="943"/>
    </location>
</feature>
<dbReference type="Pfam" id="PF04931">
    <property type="entry name" value="DNA_pol_phi"/>
    <property type="match status" value="1"/>
</dbReference>
<feature type="region of interest" description="Disordered" evidence="3">
    <location>
        <begin position="783"/>
        <end position="821"/>
    </location>
</feature>
<name>A0A0G4HCD6_9ALVE</name>
<dbReference type="GO" id="GO:0005730">
    <property type="term" value="C:nucleolus"/>
    <property type="evidence" value="ECO:0007669"/>
    <property type="project" value="InterPro"/>
</dbReference>
<feature type="region of interest" description="Disordered" evidence="3">
    <location>
        <begin position="32"/>
        <end position="57"/>
    </location>
</feature>
<gene>
    <name evidence="4" type="ORF">Cvel_26056</name>
</gene>
<feature type="compositionally biased region" description="Low complexity" evidence="3">
    <location>
        <begin position="1666"/>
        <end position="1678"/>
    </location>
</feature>
<feature type="compositionally biased region" description="Acidic residues" evidence="3">
    <location>
        <begin position="1061"/>
        <end position="1103"/>
    </location>
</feature>
<dbReference type="PANTHER" id="PTHR13213">
    <property type="entry name" value="MYB-BINDING PROTEIN 1A FAMILY MEMBER"/>
    <property type="match status" value="1"/>
</dbReference>
<feature type="region of interest" description="Disordered" evidence="3">
    <location>
        <begin position="1440"/>
        <end position="1469"/>
    </location>
</feature>
<feature type="compositionally biased region" description="Acidic residues" evidence="3">
    <location>
        <begin position="1122"/>
        <end position="1132"/>
    </location>
</feature>
<dbReference type="GO" id="GO:0003677">
    <property type="term" value="F:DNA binding"/>
    <property type="evidence" value="ECO:0007669"/>
    <property type="project" value="InterPro"/>
</dbReference>
<feature type="compositionally biased region" description="Basic and acidic residues" evidence="3">
    <location>
        <begin position="1104"/>
        <end position="1114"/>
    </location>
</feature>
<evidence type="ECO:0000256" key="1">
    <source>
        <dbReference type="ARBA" id="ARBA00004123"/>
    </source>
</evidence>
<evidence type="ECO:0000256" key="3">
    <source>
        <dbReference type="SAM" id="MobiDB-lite"/>
    </source>
</evidence>
<feature type="region of interest" description="Disordered" evidence="3">
    <location>
        <begin position="1629"/>
        <end position="1755"/>
    </location>
</feature>